<organism evidence="1">
    <name type="scientific">Providencia rettgeri</name>
    <dbReference type="NCBI Taxonomy" id="587"/>
    <lineage>
        <taxon>Bacteria</taxon>
        <taxon>Pseudomonadati</taxon>
        <taxon>Pseudomonadota</taxon>
        <taxon>Gammaproteobacteria</taxon>
        <taxon>Enterobacterales</taxon>
        <taxon>Morganellaceae</taxon>
        <taxon>Providencia</taxon>
    </lineage>
</organism>
<proteinExistence type="predicted"/>
<dbReference type="EMBL" id="JAHWLI010000104">
    <property type="protein sequence ID" value="MBW3118774.1"/>
    <property type="molecule type" value="Genomic_DNA"/>
</dbReference>
<dbReference type="EMBL" id="CP012903">
    <property type="protein sequence ID" value="ALV81731.1"/>
    <property type="molecule type" value="Genomic_DNA"/>
</dbReference>
<reference evidence="1" key="1">
    <citation type="submission" date="2015-10" db="EMBL/GenBank/DDBJ databases">
        <title>Colistin resistant Pseudomonas aeruginosa ST 654 with blaNDM-1 arrives in North America.</title>
        <authorList>
            <person name="Mataseje L.F."/>
            <person name="Peirano G."/>
            <person name="Church D.L."/>
            <person name="Conly J."/>
            <person name="Mulvey M.R."/>
            <person name="Pitout J.D."/>
        </authorList>
    </citation>
    <scope>NUCLEOTIDE SEQUENCE</scope>
    <source>
        <strain evidence="1">N15-01091</strain>
        <plasmid evidence="1">pNDM15-1091</plasmid>
    </source>
</reference>
<geneLocation type="plasmid" evidence="1">
    <name>pNDM15-1091</name>
</geneLocation>
<dbReference type="RefSeq" id="WP_048609183.1">
    <property type="nucleotide sequence ID" value="NZ_AP022376.1"/>
</dbReference>
<dbReference type="Proteomes" id="UP001155882">
    <property type="component" value="Unassembled WGS sequence"/>
</dbReference>
<protein>
    <submittedName>
        <fullName evidence="2">DUF5397 domain-containing protein</fullName>
    </submittedName>
</protein>
<evidence type="ECO:0000313" key="1">
    <source>
        <dbReference type="EMBL" id="ALV81731.1"/>
    </source>
</evidence>
<reference evidence="2" key="2">
    <citation type="submission" date="2021-07" db="EMBL/GenBank/DDBJ databases">
        <authorList>
            <person name="Stanton E."/>
        </authorList>
    </citation>
    <scope>NUCLEOTIDE SEQUENCE</scope>
    <source>
        <strain evidence="2">2021EL-01139</strain>
    </source>
</reference>
<dbReference type="Pfam" id="PF17375">
    <property type="entry name" value="DUF5397"/>
    <property type="match status" value="1"/>
</dbReference>
<accession>A0A0U3UH28</accession>
<name>A0A0U3UH28_PRORE</name>
<gene>
    <name evidence="1" type="ORF">AOY08_100011</name>
    <name evidence="2" type="ORF">KYI77_20235</name>
</gene>
<dbReference type="InterPro" id="IPR035335">
    <property type="entry name" value="DUF5397"/>
</dbReference>
<keyword evidence="1" id="KW-0614">Plasmid</keyword>
<sequence>MMTINKIPTGAIKTFGNYGVLYQVGEKDSDLPDGDILVNITLLESGEKEKYKLSQLIEDPEAK</sequence>
<dbReference type="AlphaFoldDB" id="A0A0U3UH28"/>
<evidence type="ECO:0000313" key="2">
    <source>
        <dbReference type="EMBL" id="MBW3118774.1"/>
    </source>
</evidence>